<dbReference type="SUPFAM" id="SSF55729">
    <property type="entry name" value="Acyl-CoA N-acyltransferases (Nat)"/>
    <property type="match status" value="1"/>
</dbReference>
<feature type="domain" description="N-acetyltransferase" evidence="9">
    <location>
        <begin position="5"/>
        <end position="155"/>
    </location>
</feature>
<protein>
    <recommendedName>
        <fullName evidence="3">Aminoglycoside N(6')-acetyltransferase type 1</fullName>
        <ecNumber evidence="2">2.3.1.82</ecNumber>
    </recommendedName>
    <alternativeName>
        <fullName evidence="7">Aminoglycoside resistance protein</fullName>
    </alternativeName>
</protein>
<gene>
    <name evidence="10" type="primary">aac(6')</name>
    <name evidence="10" type="ORF">WKV53_05790</name>
</gene>
<evidence type="ECO:0000256" key="7">
    <source>
        <dbReference type="ARBA" id="ARBA00029660"/>
    </source>
</evidence>
<comment type="subunit">
    <text evidence="1">Homodimer.</text>
</comment>
<dbReference type="EC" id="2.3.1.82" evidence="2"/>
<evidence type="ECO:0000256" key="8">
    <source>
        <dbReference type="ARBA" id="ARBA00048923"/>
    </source>
</evidence>
<evidence type="ECO:0000259" key="9">
    <source>
        <dbReference type="PROSITE" id="PS51186"/>
    </source>
</evidence>
<comment type="caution">
    <text evidence="10">The sequence shown here is derived from an EMBL/GenBank/DDBJ whole genome shotgun (WGS) entry which is preliminary data.</text>
</comment>
<proteinExistence type="predicted"/>
<dbReference type="CDD" id="cd04301">
    <property type="entry name" value="NAT_SF"/>
    <property type="match status" value="1"/>
</dbReference>
<evidence type="ECO:0000256" key="5">
    <source>
        <dbReference type="ARBA" id="ARBA00023251"/>
    </source>
</evidence>
<dbReference type="PROSITE" id="PS51186">
    <property type="entry name" value="GNAT"/>
    <property type="match status" value="1"/>
</dbReference>
<evidence type="ECO:0000256" key="1">
    <source>
        <dbReference type="ARBA" id="ARBA00011738"/>
    </source>
</evidence>
<evidence type="ECO:0000256" key="3">
    <source>
        <dbReference type="ARBA" id="ARBA00017677"/>
    </source>
</evidence>
<dbReference type="GO" id="GO:0047663">
    <property type="term" value="F:aminoglycoside 6'-N-acetyltransferase activity"/>
    <property type="evidence" value="ECO:0007669"/>
    <property type="project" value="UniProtKB-EC"/>
</dbReference>
<dbReference type="PIRSF" id="PIRSF000452">
    <property type="entry name" value="6-N-acetyltransf"/>
    <property type="match status" value="1"/>
</dbReference>
<accession>A0ABU9AQM0</accession>
<dbReference type="NCBIfam" id="NF043067">
    <property type="entry name" value="AAC_6p_group_E"/>
    <property type="match status" value="1"/>
</dbReference>
<keyword evidence="11" id="KW-1185">Reference proteome</keyword>
<dbReference type="RefSeq" id="WP_341403409.1">
    <property type="nucleotide sequence ID" value="NZ_JBBUKT010000002.1"/>
</dbReference>
<dbReference type="EMBL" id="JBBUKT010000002">
    <property type="protein sequence ID" value="MEK7949994.1"/>
    <property type="molecule type" value="Genomic_DNA"/>
</dbReference>
<dbReference type="Pfam" id="PF00583">
    <property type="entry name" value="Acetyltransf_1"/>
    <property type="match status" value="1"/>
</dbReference>
<evidence type="ECO:0000256" key="2">
    <source>
        <dbReference type="ARBA" id="ARBA00012888"/>
    </source>
</evidence>
<keyword evidence="4 10" id="KW-0808">Transferase</keyword>
<dbReference type="Gene3D" id="3.40.630.30">
    <property type="match status" value="1"/>
</dbReference>
<comment type="catalytic activity">
    <reaction evidence="8">
        <text>kanamycin B + acetyl-CoA = N(6')-acetylkanamycin B + CoA + H(+)</text>
        <dbReference type="Rhea" id="RHEA:16449"/>
        <dbReference type="ChEBI" id="CHEBI:15378"/>
        <dbReference type="ChEBI" id="CHEBI:57287"/>
        <dbReference type="ChEBI" id="CHEBI:57288"/>
        <dbReference type="ChEBI" id="CHEBI:58390"/>
        <dbReference type="ChEBI" id="CHEBI:58549"/>
        <dbReference type="EC" id="2.3.1.82"/>
    </reaction>
</comment>
<keyword evidence="6 10" id="KW-0012">Acyltransferase</keyword>
<sequence>MSQHPTYRIARETDRPQWLSLRYDLWPHCPIDRHRLEIEQLLKSEGIVAVADINGTLAGFAEVSLRHDHVEGTRSSPVPYLEGWFVSPEYRRHGIGRGLLDFVEQWAVARGFNELASDAELENLEGINLHAKLGFAEVGRTVHFVKPLPERSIRS</sequence>
<name>A0ABU9AQM0_9BACT</name>
<organism evidence="10 11">
    <name type="scientific">Luteolibacter soli</name>
    <dbReference type="NCBI Taxonomy" id="3135280"/>
    <lineage>
        <taxon>Bacteria</taxon>
        <taxon>Pseudomonadati</taxon>
        <taxon>Verrucomicrobiota</taxon>
        <taxon>Verrucomicrobiia</taxon>
        <taxon>Verrucomicrobiales</taxon>
        <taxon>Verrucomicrobiaceae</taxon>
        <taxon>Luteolibacter</taxon>
    </lineage>
</organism>
<dbReference type="PANTHER" id="PTHR43072">
    <property type="entry name" value="N-ACETYLTRANSFERASE"/>
    <property type="match status" value="1"/>
</dbReference>
<reference evidence="10 11" key="1">
    <citation type="submission" date="2024-04" db="EMBL/GenBank/DDBJ databases">
        <title>Luteolibacter sp. isolated from soil.</title>
        <authorList>
            <person name="An J."/>
        </authorList>
    </citation>
    <scope>NUCLEOTIDE SEQUENCE [LARGE SCALE GENOMIC DNA]</scope>
    <source>
        <strain evidence="10 11">Y139</strain>
    </source>
</reference>
<dbReference type="InterPro" id="IPR016181">
    <property type="entry name" value="Acyl_CoA_acyltransferase"/>
</dbReference>
<evidence type="ECO:0000256" key="4">
    <source>
        <dbReference type="ARBA" id="ARBA00022679"/>
    </source>
</evidence>
<evidence type="ECO:0000313" key="11">
    <source>
        <dbReference type="Proteomes" id="UP001371305"/>
    </source>
</evidence>
<evidence type="ECO:0000256" key="6">
    <source>
        <dbReference type="ARBA" id="ARBA00023315"/>
    </source>
</evidence>
<evidence type="ECO:0000313" key="10">
    <source>
        <dbReference type="EMBL" id="MEK7949994.1"/>
    </source>
</evidence>
<dbReference type="Proteomes" id="UP001371305">
    <property type="component" value="Unassembled WGS sequence"/>
</dbReference>
<dbReference type="InterPro" id="IPR024170">
    <property type="entry name" value="Aminoglycoside_N6-AcTrfrase"/>
</dbReference>
<keyword evidence="5" id="KW-0046">Antibiotic resistance</keyword>
<dbReference type="InterPro" id="IPR000182">
    <property type="entry name" value="GNAT_dom"/>
</dbReference>